<gene>
    <name evidence="1" type="ORF">G4223_09895</name>
</gene>
<reference evidence="1 2" key="1">
    <citation type="submission" date="2020-02" db="EMBL/GenBank/DDBJ databases">
        <authorList>
            <person name="Dziuba M."/>
            <person name="Kuznetsov B."/>
            <person name="Mardanov A."/>
            <person name="Ravin N."/>
            <person name="Grouzdev D."/>
        </authorList>
    </citation>
    <scope>NUCLEOTIDE SEQUENCE [LARGE SCALE GENOMIC DNA]</scope>
    <source>
        <strain evidence="1 2">SpK</strain>
    </source>
</reference>
<evidence type="ECO:0000313" key="1">
    <source>
        <dbReference type="EMBL" id="NFV80420.1"/>
    </source>
</evidence>
<name>A0A7C9QTQ9_9PROT</name>
<sequence>MTEQGKSAKRCAQCAYWDRGTCRHGMVAENERGRGSGCAFFTRDASAFAFFVKEWRW</sequence>
<dbReference type="EMBL" id="JAAIYP010000037">
    <property type="protein sequence ID" value="NFV80420.1"/>
    <property type="molecule type" value="Genomic_DNA"/>
</dbReference>
<keyword evidence="2" id="KW-1185">Reference proteome</keyword>
<organism evidence="1 2">
    <name type="scientific">Magnetospirillum aberrantis SpK</name>
    <dbReference type="NCBI Taxonomy" id="908842"/>
    <lineage>
        <taxon>Bacteria</taxon>
        <taxon>Pseudomonadati</taxon>
        <taxon>Pseudomonadota</taxon>
        <taxon>Alphaproteobacteria</taxon>
        <taxon>Rhodospirillales</taxon>
        <taxon>Rhodospirillaceae</taxon>
        <taxon>Magnetospirillum</taxon>
    </lineage>
</organism>
<protein>
    <submittedName>
        <fullName evidence="1">Uncharacterized protein</fullName>
    </submittedName>
</protein>
<proteinExistence type="predicted"/>
<evidence type="ECO:0000313" key="2">
    <source>
        <dbReference type="Proteomes" id="UP000480684"/>
    </source>
</evidence>
<accession>A0A7C9QTQ9</accession>
<dbReference type="AlphaFoldDB" id="A0A7C9QTQ9"/>
<dbReference type="Proteomes" id="UP000480684">
    <property type="component" value="Unassembled WGS sequence"/>
</dbReference>
<comment type="caution">
    <text evidence="1">The sequence shown here is derived from an EMBL/GenBank/DDBJ whole genome shotgun (WGS) entry which is preliminary data.</text>
</comment>
<dbReference type="RefSeq" id="WP_163678660.1">
    <property type="nucleotide sequence ID" value="NZ_JAAIYP010000037.1"/>
</dbReference>